<evidence type="ECO:0000256" key="3">
    <source>
        <dbReference type="ARBA" id="ARBA00023163"/>
    </source>
</evidence>
<dbReference type="AlphaFoldDB" id="A0ABC9CVW9"/>
<evidence type="ECO:0000313" key="7">
    <source>
        <dbReference type="Proteomes" id="UP001497457"/>
    </source>
</evidence>
<reference evidence="7" key="1">
    <citation type="submission" date="2024-06" db="EMBL/GenBank/DDBJ databases">
        <authorList>
            <person name="Ryan C."/>
        </authorList>
    </citation>
    <scope>NUCLEOTIDE SEQUENCE [LARGE SCALE GENOMIC DNA]</scope>
</reference>
<feature type="domain" description="NAC" evidence="5">
    <location>
        <begin position="87"/>
        <end position="245"/>
    </location>
</feature>
<reference evidence="6 7" key="2">
    <citation type="submission" date="2024-10" db="EMBL/GenBank/DDBJ databases">
        <authorList>
            <person name="Ryan C."/>
        </authorList>
    </citation>
    <scope>NUCLEOTIDE SEQUENCE [LARGE SCALE GENOMIC DNA]</scope>
</reference>
<dbReference type="PROSITE" id="PS51005">
    <property type="entry name" value="NAC"/>
    <property type="match status" value="1"/>
</dbReference>
<dbReference type="InterPro" id="IPR036093">
    <property type="entry name" value="NAC_dom_sf"/>
</dbReference>
<dbReference type="EMBL" id="OZ075140">
    <property type="protein sequence ID" value="CAL5026874.1"/>
    <property type="molecule type" value="Genomic_DNA"/>
</dbReference>
<dbReference type="SUPFAM" id="SSF101941">
    <property type="entry name" value="NAC domain"/>
    <property type="match status" value="1"/>
</dbReference>
<evidence type="ECO:0000259" key="5">
    <source>
        <dbReference type="PROSITE" id="PS51005"/>
    </source>
</evidence>
<organism evidence="6 7">
    <name type="scientific">Urochloa decumbens</name>
    <dbReference type="NCBI Taxonomy" id="240449"/>
    <lineage>
        <taxon>Eukaryota</taxon>
        <taxon>Viridiplantae</taxon>
        <taxon>Streptophyta</taxon>
        <taxon>Embryophyta</taxon>
        <taxon>Tracheophyta</taxon>
        <taxon>Spermatophyta</taxon>
        <taxon>Magnoliopsida</taxon>
        <taxon>Liliopsida</taxon>
        <taxon>Poales</taxon>
        <taxon>Poaceae</taxon>
        <taxon>PACMAD clade</taxon>
        <taxon>Panicoideae</taxon>
        <taxon>Panicodae</taxon>
        <taxon>Paniceae</taxon>
        <taxon>Melinidinae</taxon>
        <taxon>Urochloa</taxon>
    </lineage>
</organism>
<sequence length="387" mass="43052">MAGSRAPDREALRGSPAAEKLGKVVQSSAALEHWNNIWWAMTGWTIAQAIRNPTLNCQLGGPEALIQHSKLQNHITTDDVPIGWPGFPAGTRFDPTDIELIQHLEEKIGITNSMPHPFINAFIPSLEEAEGICSKHPLNLPGIRMDGSKHYFFHKILDATGGRKRRKISKESDHFLGNKENDYWWHQTGKAQKFGHDDDENRIRGWKKIFVLKKGQITADWTIHQYHLGENPKEGELVLSKIFYSGLPPKRSSPPLPDNHILQDHQDEAEMSGQNDVADALQGVNRFRALIAAPATDHANLPHAGVSVAEEHLVVPYEEVVPQDPAEPAVPLDWWSSSMDVLPVPGTSSPDLHAHLPLSGTHDLGSSQLEVQLGSREGLESLLDYYY</sequence>
<accession>A0ABC9CVW9</accession>
<dbReference type="InterPro" id="IPR003441">
    <property type="entry name" value="NAC-dom"/>
</dbReference>
<dbReference type="PANTHER" id="PTHR31079">
    <property type="entry name" value="NAC DOMAIN-CONTAINING PROTEIN 73"/>
    <property type="match status" value="1"/>
</dbReference>
<keyword evidence="2" id="KW-0238">DNA-binding</keyword>
<keyword evidence="1" id="KW-0805">Transcription regulation</keyword>
<evidence type="ECO:0000313" key="6">
    <source>
        <dbReference type="EMBL" id="CAL5026874.1"/>
    </source>
</evidence>
<keyword evidence="4" id="KW-0539">Nucleus</keyword>
<keyword evidence="7" id="KW-1185">Reference proteome</keyword>
<evidence type="ECO:0000256" key="2">
    <source>
        <dbReference type="ARBA" id="ARBA00023125"/>
    </source>
</evidence>
<gene>
    <name evidence="6" type="ORF">URODEC1_LOCUS79021</name>
</gene>
<name>A0ABC9CVW9_9POAL</name>
<evidence type="ECO:0000256" key="4">
    <source>
        <dbReference type="ARBA" id="ARBA00023242"/>
    </source>
</evidence>
<dbReference type="PANTHER" id="PTHR31079:SF25">
    <property type="entry name" value="NAC DOMAIN TRANSCRIPTION FACTOR SUPERFAMILY PROTEIN-RELATED"/>
    <property type="match status" value="1"/>
</dbReference>
<dbReference type="Proteomes" id="UP001497457">
    <property type="component" value="Chromosome 30rd"/>
</dbReference>
<dbReference type="GO" id="GO:0003677">
    <property type="term" value="F:DNA binding"/>
    <property type="evidence" value="ECO:0007669"/>
    <property type="project" value="UniProtKB-KW"/>
</dbReference>
<proteinExistence type="predicted"/>
<protein>
    <recommendedName>
        <fullName evidence="5">NAC domain-containing protein</fullName>
    </recommendedName>
</protein>
<dbReference type="InterPro" id="IPR044799">
    <property type="entry name" value="SOG1-like"/>
</dbReference>
<dbReference type="Pfam" id="PF02365">
    <property type="entry name" value="NAM"/>
    <property type="match status" value="1"/>
</dbReference>
<evidence type="ECO:0000256" key="1">
    <source>
        <dbReference type="ARBA" id="ARBA00023015"/>
    </source>
</evidence>
<keyword evidence="3" id="KW-0804">Transcription</keyword>
<dbReference type="Gene3D" id="2.170.150.80">
    <property type="entry name" value="NAC domain"/>
    <property type="match status" value="1"/>
</dbReference>